<dbReference type="EMBL" id="JAECZA010000295">
    <property type="protein sequence ID" value="MBH8577820.1"/>
    <property type="molecule type" value="Genomic_DNA"/>
</dbReference>
<dbReference type="Proteomes" id="UP000662314">
    <property type="component" value="Unassembled WGS sequence"/>
</dbReference>
<organism evidence="2 4">
    <name type="scientific">Dendronalium phyllosphericum CENA369</name>
    <dbReference type="NCBI Taxonomy" id="1725256"/>
    <lineage>
        <taxon>Bacteria</taxon>
        <taxon>Bacillati</taxon>
        <taxon>Cyanobacteriota</taxon>
        <taxon>Cyanophyceae</taxon>
        <taxon>Nostocales</taxon>
        <taxon>Nostocaceae</taxon>
        <taxon>Dendronalium</taxon>
        <taxon>Dendronalium phyllosphericum</taxon>
    </lineage>
</organism>
<dbReference type="EMBL" id="JAECZA010000283">
    <property type="protein sequence ID" value="MBH8577425.1"/>
    <property type="molecule type" value="Genomic_DNA"/>
</dbReference>
<evidence type="ECO:0000313" key="2">
    <source>
        <dbReference type="EMBL" id="MBH8577425.1"/>
    </source>
</evidence>
<protein>
    <recommendedName>
        <fullName evidence="5">IS982 family transposase</fullName>
    </recommendedName>
</protein>
<comment type="caution">
    <text evidence="2">The sequence shown here is derived from an EMBL/GenBank/DDBJ whole genome shotgun (WGS) entry which is preliminary data.</text>
</comment>
<dbReference type="EMBL" id="JAECZA010000282">
    <property type="protein sequence ID" value="MBH8577382.1"/>
    <property type="molecule type" value="Genomic_DNA"/>
</dbReference>
<name>A0A8J7I777_9NOST</name>
<evidence type="ECO:0000313" key="1">
    <source>
        <dbReference type="EMBL" id="MBH8577382.1"/>
    </source>
</evidence>
<dbReference type="AlphaFoldDB" id="A0A8J7I777"/>
<proteinExistence type="predicted"/>
<evidence type="ECO:0000313" key="3">
    <source>
        <dbReference type="EMBL" id="MBH8577820.1"/>
    </source>
</evidence>
<reference evidence="2 4" key="1">
    <citation type="journal article" date="2021" name="Int. J. Syst. Evol. Microbiol.">
        <title>Amazonocrinis nigriterrae gen. nov., sp. nov., Atlanticothrix silvestris gen. nov., sp. nov. and Dendronalium phyllosphericum gen. nov., sp. nov., nostocacean cyanobacteria from Brazilian environments.</title>
        <authorList>
            <person name="Alvarenga D.O."/>
            <person name="Andreote A.P.D."/>
            <person name="Branco L.H.Z."/>
            <person name="Delbaje E."/>
            <person name="Cruz R.B."/>
            <person name="Varani A.M."/>
            <person name="Fiore M.F."/>
        </authorList>
    </citation>
    <scope>NUCLEOTIDE SEQUENCE [LARGE SCALE GENOMIC DNA]</scope>
    <source>
        <strain evidence="2 4">CENA369</strain>
    </source>
</reference>
<gene>
    <name evidence="1" type="ORF">I8752_31325</name>
    <name evidence="2" type="ORF">I8752_31540</name>
    <name evidence="3" type="ORF">I8752_33645</name>
</gene>
<dbReference type="RefSeq" id="WP_214436077.1">
    <property type="nucleotide sequence ID" value="NZ_CAWPUQ010000216.1"/>
</dbReference>
<evidence type="ECO:0008006" key="5">
    <source>
        <dbReference type="Google" id="ProtNLM"/>
    </source>
</evidence>
<sequence>MTSIDLGELITTIFVIVDDWYEKQVKNPTVLKPGVKARMSDSEIMTLALVMDYLPIP</sequence>
<accession>A0A8J7I777</accession>
<evidence type="ECO:0000313" key="4">
    <source>
        <dbReference type="Proteomes" id="UP000662314"/>
    </source>
</evidence>
<keyword evidence="4" id="KW-1185">Reference proteome</keyword>